<evidence type="ECO:0000256" key="1">
    <source>
        <dbReference type="ARBA" id="ARBA00002087"/>
    </source>
</evidence>
<evidence type="ECO:0000256" key="9">
    <source>
        <dbReference type="ARBA" id="ARBA00023288"/>
    </source>
</evidence>
<keyword evidence="8" id="KW-0325">Glycoprotein</keyword>
<protein>
    <recommendedName>
        <fullName evidence="3">CAMPATH-1 antigen</fullName>
    </recommendedName>
</protein>
<feature type="signal peptide" evidence="10">
    <location>
        <begin position="1"/>
        <end position="21"/>
    </location>
</feature>
<accession>A0A834ADZ5</accession>
<comment type="function">
    <text evidence="1">May play a role in carrying and orienting carbohydrate, as well as having a more specific role.</text>
</comment>
<dbReference type="GO" id="GO:0005886">
    <property type="term" value="C:plasma membrane"/>
    <property type="evidence" value="ECO:0007669"/>
    <property type="project" value="UniProtKB-SubCell"/>
</dbReference>
<evidence type="ECO:0000256" key="10">
    <source>
        <dbReference type="SAM" id="SignalP"/>
    </source>
</evidence>
<dbReference type="AlphaFoldDB" id="A0A834ADZ5"/>
<evidence type="ECO:0000256" key="5">
    <source>
        <dbReference type="ARBA" id="ARBA00022622"/>
    </source>
</evidence>
<evidence type="ECO:0000256" key="7">
    <source>
        <dbReference type="ARBA" id="ARBA00023136"/>
    </source>
</evidence>
<evidence type="ECO:0000256" key="8">
    <source>
        <dbReference type="ARBA" id="ARBA00023180"/>
    </source>
</evidence>
<dbReference type="Proteomes" id="UP000664940">
    <property type="component" value="Unassembled WGS sequence"/>
</dbReference>
<organism evidence="11 12">
    <name type="scientific">Phyllostomus discolor</name>
    <name type="common">pale spear-nosed bat</name>
    <dbReference type="NCBI Taxonomy" id="89673"/>
    <lineage>
        <taxon>Eukaryota</taxon>
        <taxon>Metazoa</taxon>
        <taxon>Chordata</taxon>
        <taxon>Craniata</taxon>
        <taxon>Vertebrata</taxon>
        <taxon>Euteleostomi</taxon>
        <taxon>Mammalia</taxon>
        <taxon>Eutheria</taxon>
        <taxon>Laurasiatheria</taxon>
        <taxon>Chiroptera</taxon>
        <taxon>Yangochiroptera</taxon>
        <taxon>Phyllostomidae</taxon>
        <taxon>Phyllostominae</taxon>
        <taxon>Phyllostomus</taxon>
    </lineage>
</organism>
<dbReference type="PANTHER" id="PTHR15029:SF0">
    <property type="entry name" value="CAMPATH-1 ANTIGEN"/>
    <property type="match status" value="1"/>
</dbReference>
<dbReference type="GO" id="GO:0007204">
    <property type="term" value="P:positive regulation of cytosolic calcium ion concentration"/>
    <property type="evidence" value="ECO:0007669"/>
    <property type="project" value="TreeGrafter"/>
</dbReference>
<proteinExistence type="predicted"/>
<dbReference type="PANTHER" id="PTHR15029">
    <property type="entry name" value="CAMPATH-1 ANTIGEN"/>
    <property type="match status" value="1"/>
</dbReference>
<dbReference type="EMBL" id="JABVXQ010000005">
    <property type="protein sequence ID" value="KAF6109808.1"/>
    <property type="molecule type" value="Genomic_DNA"/>
</dbReference>
<evidence type="ECO:0000256" key="3">
    <source>
        <dbReference type="ARBA" id="ARBA00013286"/>
    </source>
</evidence>
<comment type="subcellular location">
    <subcellularLocation>
        <location evidence="2">Cell membrane</location>
        <topology evidence="2">Lipid-anchor</topology>
        <topology evidence="2">GPI-anchor</topology>
    </subcellularLocation>
</comment>
<evidence type="ECO:0000313" key="12">
    <source>
        <dbReference type="Proteomes" id="UP000664940"/>
    </source>
</evidence>
<evidence type="ECO:0000313" key="11">
    <source>
        <dbReference type="EMBL" id="KAF6109808.1"/>
    </source>
</evidence>
<dbReference type="InterPro" id="IPR026643">
    <property type="entry name" value="CAMPATH-1"/>
</dbReference>
<dbReference type="GO" id="GO:0097225">
    <property type="term" value="C:sperm midpiece"/>
    <property type="evidence" value="ECO:0007669"/>
    <property type="project" value="TreeGrafter"/>
</dbReference>
<keyword evidence="4" id="KW-1003">Cell membrane</keyword>
<keyword evidence="9" id="KW-0449">Lipoprotein</keyword>
<evidence type="ECO:0000256" key="6">
    <source>
        <dbReference type="ARBA" id="ARBA00022729"/>
    </source>
</evidence>
<dbReference type="GO" id="GO:0098552">
    <property type="term" value="C:side of membrane"/>
    <property type="evidence" value="ECO:0007669"/>
    <property type="project" value="UniProtKB-KW"/>
</dbReference>
<keyword evidence="7" id="KW-0472">Membrane</keyword>
<keyword evidence="5" id="KW-0336">GPI-anchor</keyword>
<gene>
    <name evidence="11" type="ORF">HJG60_011006</name>
</gene>
<reference evidence="11 12" key="1">
    <citation type="journal article" date="2020" name="Nature">
        <title>Six reference-quality genomes reveal evolution of bat adaptations.</title>
        <authorList>
            <person name="Jebb D."/>
            <person name="Huang Z."/>
            <person name="Pippel M."/>
            <person name="Hughes G.M."/>
            <person name="Lavrichenko K."/>
            <person name="Devanna P."/>
            <person name="Winkler S."/>
            <person name="Jermiin L.S."/>
            <person name="Skirmuntt E.C."/>
            <person name="Katzourakis A."/>
            <person name="Burkitt-Gray L."/>
            <person name="Ray D.A."/>
            <person name="Sullivan K.A.M."/>
            <person name="Roscito J.G."/>
            <person name="Kirilenko B.M."/>
            <person name="Davalos L.M."/>
            <person name="Corthals A.P."/>
            <person name="Power M.L."/>
            <person name="Jones G."/>
            <person name="Ransome R.D."/>
            <person name="Dechmann D.K.N."/>
            <person name="Locatelli A.G."/>
            <person name="Puechmaille S.J."/>
            <person name="Fedrigo O."/>
            <person name="Jarvis E.D."/>
            <person name="Hiller M."/>
            <person name="Vernes S.C."/>
            <person name="Myers E.W."/>
            <person name="Teeling E.C."/>
        </authorList>
    </citation>
    <scope>NUCLEOTIDE SEQUENCE [LARGE SCALE GENOMIC DNA]</scope>
    <source>
        <strain evidence="11">Bat1K_MPI-CBG_1</strain>
    </source>
</reference>
<evidence type="ECO:0000256" key="4">
    <source>
        <dbReference type="ARBA" id="ARBA00022475"/>
    </source>
</evidence>
<keyword evidence="6 10" id="KW-0732">Signal</keyword>
<feature type="chain" id="PRO_5032276798" description="CAMPATH-1 antigen" evidence="10">
    <location>
        <begin position="22"/>
        <end position="137"/>
    </location>
</feature>
<name>A0A834ADZ5_9CHIR</name>
<sequence length="137" mass="14193">MKGLFLLFTTSFLVMLQIQRGMLDTTASATATTPALTTPSTTVSAGAAPGTTARTTTQAAVRTPARTTARATTRTTARTTARATAQTTTQTTLIENPTTAFATTKRQTGAAPALSSLGGVSILIVLTNTFIQLFHLS</sequence>
<evidence type="ECO:0000256" key="2">
    <source>
        <dbReference type="ARBA" id="ARBA00004609"/>
    </source>
</evidence>
<comment type="caution">
    <text evidence="11">The sequence shown here is derived from an EMBL/GenBank/DDBJ whole genome shotgun (WGS) entry which is preliminary data.</text>
</comment>